<dbReference type="STRING" id="94237.ENSMMOP00000011382"/>
<reference evidence="5" key="2">
    <citation type="submission" date="2025-09" db="UniProtKB">
        <authorList>
            <consortium name="Ensembl"/>
        </authorList>
    </citation>
    <scope>IDENTIFICATION</scope>
</reference>
<keyword evidence="2" id="KW-0677">Repeat</keyword>
<dbReference type="Pfam" id="PF00595">
    <property type="entry name" value="PDZ"/>
    <property type="match status" value="1"/>
</dbReference>
<dbReference type="Ensembl" id="ENSMMOT00000011578.1">
    <property type="protein sequence ID" value="ENSMMOP00000011382.1"/>
    <property type="gene ID" value="ENSMMOG00000008757.1"/>
</dbReference>
<dbReference type="OMA" id="DETKWIG"/>
<keyword evidence="6" id="KW-1185">Reference proteome</keyword>
<evidence type="ECO:0000256" key="2">
    <source>
        <dbReference type="ARBA" id="ARBA00022737"/>
    </source>
</evidence>
<sequence>MLRLVIPRSDQLLFDQYTSEGLYLKTDVLPGNGSPEYLGEDGDSALQKYVSCIQELHRTSGCPDGVISPAEPSAPVAKQFSEGNFGDVRQITLTRSKSHEGLGFSIRGGSEHGVEIYVSLVEPNSSAEKEGLRVGDQILEVNGQSFVIISHDEAVHILKTGQHLLMKVRDVGRLPHARTLVDETKWIGGQSIAETNATANPSTIVNNNVNAGIHTYICASTCTSR</sequence>
<dbReference type="SMART" id="SM00228">
    <property type="entry name" value="PDZ"/>
    <property type="match status" value="1"/>
</dbReference>
<dbReference type="GO" id="GO:0005886">
    <property type="term" value="C:plasma membrane"/>
    <property type="evidence" value="ECO:0007669"/>
    <property type="project" value="TreeGrafter"/>
</dbReference>
<dbReference type="GO" id="GO:0060088">
    <property type="term" value="P:auditory receptor cell stereocilium organization"/>
    <property type="evidence" value="ECO:0007669"/>
    <property type="project" value="TreeGrafter"/>
</dbReference>
<evidence type="ECO:0000313" key="6">
    <source>
        <dbReference type="Proteomes" id="UP000261620"/>
    </source>
</evidence>
<evidence type="ECO:0000259" key="4">
    <source>
        <dbReference type="PROSITE" id="PS50106"/>
    </source>
</evidence>
<dbReference type="InterPro" id="IPR051844">
    <property type="entry name" value="USH2_Complex_Protein"/>
</dbReference>
<dbReference type="AlphaFoldDB" id="A0A3Q3WGU6"/>
<dbReference type="InterPro" id="IPR036034">
    <property type="entry name" value="PDZ_sf"/>
</dbReference>
<dbReference type="Proteomes" id="UP000261620">
    <property type="component" value="Unplaced"/>
</dbReference>
<dbReference type="InterPro" id="IPR001478">
    <property type="entry name" value="PDZ"/>
</dbReference>
<dbReference type="FunFam" id="2.30.42.10:FF:000087">
    <property type="entry name" value="Whirlin a"/>
    <property type="match status" value="1"/>
</dbReference>
<dbReference type="GO" id="GO:0002142">
    <property type="term" value="C:stereocilia ankle link complex"/>
    <property type="evidence" value="ECO:0007669"/>
    <property type="project" value="TreeGrafter"/>
</dbReference>
<dbReference type="SUPFAM" id="SSF50156">
    <property type="entry name" value="PDZ domain-like"/>
    <property type="match status" value="1"/>
</dbReference>
<evidence type="ECO:0000256" key="1">
    <source>
        <dbReference type="ARBA" id="ARBA00004316"/>
    </source>
</evidence>
<accession>A0A3Q3WGU6</accession>
<dbReference type="GO" id="GO:0007605">
    <property type="term" value="P:sensory perception of sound"/>
    <property type="evidence" value="ECO:0007669"/>
    <property type="project" value="TreeGrafter"/>
</dbReference>
<keyword evidence="3" id="KW-0966">Cell projection</keyword>
<dbReference type="GO" id="GO:0001917">
    <property type="term" value="C:photoreceptor inner segment"/>
    <property type="evidence" value="ECO:0007669"/>
    <property type="project" value="TreeGrafter"/>
</dbReference>
<reference evidence="5" key="1">
    <citation type="submission" date="2025-08" db="UniProtKB">
        <authorList>
            <consortium name="Ensembl"/>
        </authorList>
    </citation>
    <scope>IDENTIFICATION</scope>
</reference>
<feature type="domain" description="PDZ" evidence="4">
    <location>
        <begin position="90"/>
        <end position="159"/>
    </location>
</feature>
<dbReference type="Gene3D" id="2.30.42.10">
    <property type="match status" value="1"/>
</dbReference>
<dbReference type="GO" id="GO:0005929">
    <property type="term" value="C:cilium"/>
    <property type="evidence" value="ECO:0007669"/>
    <property type="project" value="TreeGrafter"/>
</dbReference>
<dbReference type="PANTHER" id="PTHR23116:SF37">
    <property type="entry name" value="WHIRLIN"/>
    <property type="match status" value="1"/>
</dbReference>
<dbReference type="GO" id="GO:0032426">
    <property type="term" value="C:stereocilium tip"/>
    <property type="evidence" value="ECO:0007669"/>
    <property type="project" value="TreeGrafter"/>
</dbReference>
<dbReference type="PROSITE" id="PS50106">
    <property type="entry name" value="PDZ"/>
    <property type="match status" value="1"/>
</dbReference>
<protein>
    <recommendedName>
        <fullName evidence="4">PDZ domain-containing protein</fullName>
    </recommendedName>
</protein>
<evidence type="ECO:0000256" key="3">
    <source>
        <dbReference type="ARBA" id="ARBA00023273"/>
    </source>
</evidence>
<proteinExistence type="predicted"/>
<name>A0A3Q3WGU6_MOLML</name>
<dbReference type="PANTHER" id="PTHR23116">
    <property type="entry name" value="PDZ DOMAIN CONTAINING WHIRLIN AND HARMONIN-RELATED"/>
    <property type="match status" value="1"/>
</dbReference>
<evidence type="ECO:0000313" key="5">
    <source>
        <dbReference type="Ensembl" id="ENSMMOP00000011382.1"/>
    </source>
</evidence>
<organism evidence="5 6">
    <name type="scientific">Mola mola</name>
    <name type="common">Ocean sunfish</name>
    <name type="synonym">Tetraodon mola</name>
    <dbReference type="NCBI Taxonomy" id="94237"/>
    <lineage>
        <taxon>Eukaryota</taxon>
        <taxon>Metazoa</taxon>
        <taxon>Chordata</taxon>
        <taxon>Craniata</taxon>
        <taxon>Vertebrata</taxon>
        <taxon>Euteleostomi</taxon>
        <taxon>Actinopterygii</taxon>
        <taxon>Neopterygii</taxon>
        <taxon>Teleostei</taxon>
        <taxon>Neoteleostei</taxon>
        <taxon>Acanthomorphata</taxon>
        <taxon>Eupercaria</taxon>
        <taxon>Tetraodontiformes</taxon>
        <taxon>Molidae</taxon>
        <taxon>Mola</taxon>
    </lineage>
</organism>
<comment type="subcellular location">
    <subcellularLocation>
        <location evidence="1">Cell projection</location>
    </subcellularLocation>
</comment>